<evidence type="ECO:0000256" key="8">
    <source>
        <dbReference type="RuleBase" id="RU362042"/>
    </source>
</evidence>
<dbReference type="EC" id="3.4.21.89" evidence="4 7"/>
<evidence type="ECO:0000256" key="5">
    <source>
        <dbReference type="ARBA" id="ARBA00022670"/>
    </source>
</evidence>
<reference evidence="10 11" key="1">
    <citation type="submission" date="2021-04" db="EMBL/GenBank/DDBJ databases">
        <title>Metabacillus sp. strain KIGAM252 whole genome sequence.</title>
        <authorList>
            <person name="Seo M.-J."/>
            <person name="Cho E.-S."/>
            <person name="Hwang C.Y."/>
            <person name="Yoon D.J."/>
        </authorList>
    </citation>
    <scope>NUCLEOTIDE SEQUENCE [LARGE SCALE GENOMIC DNA]</scope>
    <source>
        <strain evidence="10 11">KIGAM252</strain>
    </source>
</reference>
<evidence type="ECO:0000256" key="7">
    <source>
        <dbReference type="RuleBase" id="RU003993"/>
    </source>
</evidence>
<dbReference type="InterPro" id="IPR019756">
    <property type="entry name" value="Pept_S26A_signal_pept_1_Ser-AS"/>
</dbReference>
<evidence type="ECO:0000256" key="2">
    <source>
        <dbReference type="ARBA" id="ARBA00004401"/>
    </source>
</evidence>
<dbReference type="InterPro" id="IPR000223">
    <property type="entry name" value="Pept_S26A_signal_pept_1"/>
</dbReference>
<keyword evidence="7" id="KW-0812">Transmembrane</keyword>
<keyword evidence="5 7" id="KW-0645">Protease</keyword>
<dbReference type="InterPro" id="IPR019533">
    <property type="entry name" value="Peptidase_S26"/>
</dbReference>
<dbReference type="RefSeq" id="WP_211557676.1">
    <property type="nucleotide sequence ID" value="NZ_JAGVRK010000001.1"/>
</dbReference>
<comment type="caution">
    <text evidence="10">The sequence shown here is derived from an EMBL/GenBank/DDBJ whole genome shotgun (WGS) entry which is preliminary data.</text>
</comment>
<comment type="similarity">
    <text evidence="3 8">Belongs to the peptidase S26 family.</text>
</comment>
<feature type="domain" description="Peptidase S26" evidence="9">
    <location>
        <begin position="15"/>
        <end position="177"/>
    </location>
</feature>
<evidence type="ECO:0000256" key="3">
    <source>
        <dbReference type="ARBA" id="ARBA00009370"/>
    </source>
</evidence>
<evidence type="ECO:0000256" key="1">
    <source>
        <dbReference type="ARBA" id="ARBA00000677"/>
    </source>
</evidence>
<dbReference type="PROSITE" id="PS00501">
    <property type="entry name" value="SPASE_I_1"/>
    <property type="match status" value="1"/>
</dbReference>
<comment type="catalytic activity">
    <reaction evidence="1 7">
        <text>Cleavage of hydrophobic, N-terminal signal or leader sequences from secreted and periplasmic proteins.</text>
        <dbReference type="EC" id="3.4.21.89"/>
    </reaction>
</comment>
<dbReference type="NCBIfam" id="TIGR02227">
    <property type="entry name" value="sigpep_I_bact"/>
    <property type="match status" value="1"/>
</dbReference>
<feature type="transmembrane region" description="Helical" evidence="7">
    <location>
        <begin position="14"/>
        <end position="35"/>
    </location>
</feature>
<name>A0ABS5LDA2_9BACI</name>
<dbReference type="InterPro" id="IPR019758">
    <property type="entry name" value="Pept_S26A_signal_pept_1_CS"/>
</dbReference>
<dbReference type="GO" id="GO:0009003">
    <property type="term" value="F:signal peptidase activity"/>
    <property type="evidence" value="ECO:0007669"/>
    <property type="project" value="UniProtKB-EC"/>
</dbReference>
<dbReference type="Proteomes" id="UP000682403">
    <property type="component" value="Unassembled WGS sequence"/>
</dbReference>
<evidence type="ECO:0000256" key="4">
    <source>
        <dbReference type="ARBA" id="ARBA00013208"/>
    </source>
</evidence>
<keyword evidence="11" id="KW-1185">Reference proteome</keyword>
<evidence type="ECO:0000313" key="10">
    <source>
        <dbReference type="EMBL" id="MBS2968681.1"/>
    </source>
</evidence>
<accession>A0ABS5LDA2</accession>
<sequence>MSDKSAPKKKKSPVLEWIIAIAVAVLLAVSIRIFIFEPYVVDGDSMDPTLKNTEKLFVNKAIHYIGKFDRGDIVIINGKENKEHYVKRIIGLPGDTVEVKNDVLYVNGKEVKEPYLNSNRKAAQASGLQLTNDFQEVKVPDEKYFVMGDNRLVSMDSRTGLGLIEADRVIGKSEFVMLPFNKIRATN</sequence>
<keyword evidence="7" id="KW-0472">Membrane</keyword>
<dbReference type="SUPFAM" id="SSF51306">
    <property type="entry name" value="LexA/Signal peptidase"/>
    <property type="match status" value="1"/>
</dbReference>
<protein>
    <recommendedName>
        <fullName evidence="4 7">Signal peptidase I</fullName>
        <ecNumber evidence="4 7">3.4.21.89</ecNumber>
    </recommendedName>
</protein>
<dbReference type="Gene3D" id="2.10.109.10">
    <property type="entry name" value="Umud Fragment, subunit A"/>
    <property type="match status" value="1"/>
</dbReference>
<dbReference type="PROSITE" id="PS00760">
    <property type="entry name" value="SPASE_I_2"/>
    <property type="match status" value="1"/>
</dbReference>
<dbReference type="PANTHER" id="PTHR43390">
    <property type="entry name" value="SIGNAL PEPTIDASE I"/>
    <property type="match status" value="1"/>
</dbReference>
<dbReference type="PANTHER" id="PTHR43390:SF1">
    <property type="entry name" value="CHLOROPLAST PROCESSING PEPTIDASE"/>
    <property type="match status" value="1"/>
</dbReference>
<keyword evidence="6 7" id="KW-0378">Hydrolase</keyword>
<comment type="subcellular location">
    <subcellularLocation>
        <location evidence="2">Cell membrane</location>
        <topology evidence="2">Single-pass type II membrane protein</topology>
    </subcellularLocation>
    <subcellularLocation>
        <location evidence="8">Membrane</location>
        <topology evidence="8">Single-pass type II membrane protein</topology>
    </subcellularLocation>
</comment>
<dbReference type="PROSITE" id="PS00761">
    <property type="entry name" value="SPASE_I_3"/>
    <property type="match status" value="1"/>
</dbReference>
<gene>
    <name evidence="10" type="primary">lepB</name>
    <name evidence="10" type="ORF">J9317_07915</name>
</gene>
<dbReference type="InterPro" id="IPR019757">
    <property type="entry name" value="Pept_S26A_signal_pept_1_Lys-AS"/>
</dbReference>
<dbReference type="PRINTS" id="PR00727">
    <property type="entry name" value="LEADERPTASE"/>
</dbReference>
<evidence type="ECO:0000256" key="6">
    <source>
        <dbReference type="ARBA" id="ARBA00022801"/>
    </source>
</evidence>
<dbReference type="Pfam" id="PF10502">
    <property type="entry name" value="Peptidase_S26"/>
    <property type="match status" value="1"/>
</dbReference>
<evidence type="ECO:0000313" key="11">
    <source>
        <dbReference type="Proteomes" id="UP000682403"/>
    </source>
</evidence>
<dbReference type="InterPro" id="IPR036286">
    <property type="entry name" value="LexA/Signal_pep-like_sf"/>
</dbReference>
<evidence type="ECO:0000259" key="9">
    <source>
        <dbReference type="Pfam" id="PF10502"/>
    </source>
</evidence>
<dbReference type="CDD" id="cd06530">
    <property type="entry name" value="S26_SPase_I"/>
    <property type="match status" value="1"/>
</dbReference>
<keyword evidence="7" id="KW-1133">Transmembrane helix</keyword>
<dbReference type="EMBL" id="JAGVRK010000001">
    <property type="protein sequence ID" value="MBS2968681.1"/>
    <property type="molecule type" value="Genomic_DNA"/>
</dbReference>
<proteinExistence type="inferred from homology"/>
<organism evidence="10 11">
    <name type="scientific">Metabacillus flavus</name>
    <dbReference type="NCBI Taxonomy" id="2823519"/>
    <lineage>
        <taxon>Bacteria</taxon>
        <taxon>Bacillati</taxon>
        <taxon>Bacillota</taxon>
        <taxon>Bacilli</taxon>
        <taxon>Bacillales</taxon>
        <taxon>Bacillaceae</taxon>
        <taxon>Metabacillus</taxon>
    </lineage>
</organism>